<gene>
    <name evidence="3" type="ORF">BD626DRAFT_499536</name>
</gene>
<comment type="caution">
    <text evidence="3">The sequence shown here is derived from an EMBL/GenBank/DDBJ whole genome shotgun (WGS) entry which is preliminary data.</text>
</comment>
<dbReference type="Pfam" id="PF00651">
    <property type="entry name" value="BTB"/>
    <property type="match status" value="1"/>
</dbReference>
<dbReference type="CDD" id="cd18186">
    <property type="entry name" value="BTB_POZ_ZBTB_KLHL-like"/>
    <property type="match status" value="1"/>
</dbReference>
<evidence type="ECO:0000313" key="3">
    <source>
        <dbReference type="EMBL" id="TRM62027.1"/>
    </source>
</evidence>
<proteinExistence type="predicted"/>
<dbReference type="EMBL" id="VDMD01000014">
    <property type="protein sequence ID" value="TRM62027.1"/>
    <property type="molecule type" value="Genomic_DNA"/>
</dbReference>
<feature type="compositionally biased region" description="Basic and acidic residues" evidence="1">
    <location>
        <begin position="14"/>
        <end position="23"/>
    </location>
</feature>
<name>A0A550CB46_9AGAR</name>
<dbReference type="InterPro" id="IPR011333">
    <property type="entry name" value="SKP1/BTB/POZ_sf"/>
</dbReference>
<dbReference type="SUPFAM" id="SSF54695">
    <property type="entry name" value="POZ domain"/>
    <property type="match status" value="1"/>
</dbReference>
<dbReference type="OrthoDB" id="3218112at2759"/>
<feature type="region of interest" description="Disordered" evidence="1">
    <location>
        <begin position="1"/>
        <end position="27"/>
    </location>
</feature>
<keyword evidence="4" id="KW-1185">Reference proteome</keyword>
<evidence type="ECO:0000256" key="1">
    <source>
        <dbReference type="SAM" id="MobiDB-lite"/>
    </source>
</evidence>
<feature type="domain" description="BTB" evidence="2">
    <location>
        <begin position="38"/>
        <end position="110"/>
    </location>
</feature>
<evidence type="ECO:0000259" key="2">
    <source>
        <dbReference type="PROSITE" id="PS50097"/>
    </source>
</evidence>
<dbReference type="Proteomes" id="UP000320762">
    <property type="component" value="Unassembled WGS sequence"/>
</dbReference>
<dbReference type="InterPro" id="IPR000210">
    <property type="entry name" value="BTB/POZ_dom"/>
</dbReference>
<accession>A0A550CB46</accession>
<evidence type="ECO:0000313" key="4">
    <source>
        <dbReference type="Proteomes" id="UP000320762"/>
    </source>
</evidence>
<dbReference type="STRING" id="97359.A0A550CB46"/>
<dbReference type="AlphaFoldDB" id="A0A550CB46"/>
<sequence>MPDERSSQPALKRQRIDDTEESSHTSAIRHEKHWYSDGSIVLHVDNTLFRVHQTILAGRSAVFKDMLQVPQPVAEEMEEGCHVVRMAGDESCDWCTLLDALYNSMEYFDQLSTEELDDSFTAISSILRLSTKYRITVFRRKCIYLLSQGFPSTSDYWEPDTIPEPKLAAQMIMLGRATNATTLLPSAFLLAASGPKDKIYEGIEISAADKNILYHGLLIIWRSQTGGILPFVYEQIVPSECQLGGCVKPAYFSPQHLHSEQGIYLFGLQDIVSALREDEYTICDACEQEVRRIITQGQQELWVRLPQIFMLGKDWKELKRLQEYDDDLEGNCQ</sequence>
<dbReference type="PROSITE" id="PS50097">
    <property type="entry name" value="BTB"/>
    <property type="match status" value="1"/>
</dbReference>
<reference evidence="3 4" key="1">
    <citation type="journal article" date="2019" name="New Phytol.">
        <title>Comparative genomics reveals unique wood-decay strategies and fruiting body development in the Schizophyllaceae.</title>
        <authorList>
            <person name="Almasi E."/>
            <person name="Sahu N."/>
            <person name="Krizsan K."/>
            <person name="Balint B."/>
            <person name="Kovacs G.M."/>
            <person name="Kiss B."/>
            <person name="Cseklye J."/>
            <person name="Drula E."/>
            <person name="Henrissat B."/>
            <person name="Nagy I."/>
            <person name="Chovatia M."/>
            <person name="Adam C."/>
            <person name="LaButti K."/>
            <person name="Lipzen A."/>
            <person name="Riley R."/>
            <person name="Grigoriev I.V."/>
            <person name="Nagy L.G."/>
        </authorList>
    </citation>
    <scope>NUCLEOTIDE SEQUENCE [LARGE SCALE GENOMIC DNA]</scope>
    <source>
        <strain evidence="3 4">NL-1724</strain>
    </source>
</reference>
<protein>
    <recommendedName>
        <fullName evidence="2">BTB domain-containing protein</fullName>
    </recommendedName>
</protein>
<dbReference type="Gene3D" id="3.30.710.10">
    <property type="entry name" value="Potassium Channel Kv1.1, Chain A"/>
    <property type="match status" value="1"/>
</dbReference>
<organism evidence="3 4">
    <name type="scientific">Schizophyllum amplum</name>
    <dbReference type="NCBI Taxonomy" id="97359"/>
    <lineage>
        <taxon>Eukaryota</taxon>
        <taxon>Fungi</taxon>
        <taxon>Dikarya</taxon>
        <taxon>Basidiomycota</taxon>
        <taxon>Agaricomycotina</taxon>
        <taxon>Agaricomycetes</taxon>
        <taxon>Agaricomycetidae</taxon>
        <taxon>Agaricales</taxon>
        <taxon>Schizophyllaceae</taxon>
        <taxon>Schizophyllum</taxon>
    </lineage>
</organism>